<evidence type="ECO:0000259" key="15">
    <source>
        <dbReference type="Pfam" id="PF08016"/>
    </source>
</evidence>
<keyword evidence="2" id="KW-0813">Transport</keyword>
<evidence type="ECO:0000256" key="11">
    <source>
        <dbReference type="ARBA" id="ARBA00023303"/>
    </source>
</evidence>
<reference evidence="17" key="1">
    <citation type="submission" date="2024-02" db="UniProtKB">
        <authorList>
            <consortium name="WormBaseParasite"/>
        </authorList>
    </citation>
    <scope>IDENTIFICATION</scope>
</reference>
<evidence type="ECO:0000256" key="4">
    <source>
        <dbReference type="ARBA" id="ARBA00022692"/>
    </source>
</evidence>
<keyword evidence="10" id="KW-0325">Glycoprotein</keyword>
<evidence type="ECO:0000313" key="16">
    <source>
        <dbReference type="Proteomes" id="UP000887575"/>
    </source>
</evidence>
<evidence type="ECO:0000256" key="5">
    <source>
        <dbReference type="ARBA" id="ARBA00022737"/>
    </source>
</evidence>
<dbReference type="SUPFAM" id="SSF48403">
    <property type="entry name" value="Ankyrin repeat"/>
    <property type="match status" value="1"/>
</dbReference>
<evidence type="ECO:0000256" key="1">
    <source>
        <dbReference type="ARBA" id="ARBA00004141"/>
    </source>
</evidence>
<dbReference type="InterPro" id="IPR013122">
    <property type="entry name" value="PKD1_2_channel"/>
</dbReference>
<feature type="transmembrane region" description="Helical" evidence="14">
    <location>
        <begin position="673"/>
        <end position="691"/>
    </location>
</feature>
<feature type="transmembrane region" description="Helical" evidence="14">
    <location>
        <begin position="737"/>
        <end position="760"/>
    </location>
</feature>
<protein>
    <recommendedName>
        <fullName evidence="15">Polycystin cation channel PKD1/PKD2 domain-containing protein</fullName>
    </recommendedName>
</protein>
<keyword evidence="9 14" id="KW-0472">Membrane</keyword>
<dbReference type="Pfam" id="PF12796">
    <property type="entry name" value="Ank_2"/>
    <property type="match status" value="1"/>
</dbReference>
<keyword evidence="11" id="KW-0407">Ion channel</keyword>
<dbReference type="Gene3D" id="1.25.40.20">
    <property type="entry name" value="Ankyrin repeat-containing domain"/>
    <property type="match status" value="1"/>
</dbReference>
<dbReference type="AlphaFoldDB" id="A0AAF3FHU5"/>
<feature type="transmembrane region" description="Helical" evidence="14">
    <location>
        <begin position="553"/>
        <end position="574"/>
    </location>
</feature>
<dbReference type="Pfam" id="PF08016">
    <property type="entry name" value="PKD_channel"/>
    <property type="match status" value="1"/>
</dbReference>
<dbReference type="WBParaSite" id="MBELARI_LOCUS640">
    <property type="protein sequence ID" value="MBELARI_LOCUS640"/>
    <property type="gene ID" value="MBELARI_LOCUS640"/>
</dbReference>
<name>A0AAF3FHU5_9BILA</name>
<evidence type="ECO:0000256" key="10">
    <source>
        <dbReference type="ARBA" id="ARBA00023180"/>
    </source>
</evidence>
<dbReference type="GO" id="GO:0034220">
    <property type="term" value="P:monoatomic ion transmembrane transport"/>
    <property type="evidence" value="ECO:0007669"/>
    <property type="project" value="UniProtKB-KW"/>
</dbReference>
<feature type="compositionally biased region" description="Pro residues" evidence="13">
    <location>
        <begin position="18"/>
        <end position="32"/>
    </location>
</feature>
<dbReference type="PANTHER" id="PTHR47143:SF1">
    <property type="entry name" value="ION_TRANS DOMAIN-CONTAINING PROTEIN"/>
    <property type="match status" value="1"/>
</dbReference>
<evidence type="ECO:0000256" key="14">
    <source>
        <dbReference type="SAM" id="Phobius"/>
    </source>
</evidence>
<evidence type="ECO:0000256" key="12">
    <source>
        <dbReference type="PROSITE-ProRule" id="PRU00023"/>
    </source>
</evidence>
<dbReference type="GO" id="GO:0022857">
    <property type="term" value="F:transmembrane transporter activity"/>
    <property type="evidence" value="ECO:0007669"/>
    <property type="project" value="TreeGrafter"/>
</dbReference>
<keyword evidence="5" id="KW-0677">Repeat</keyword>
<evidence type="ECO:0000256" key="8">
    <source>
        <dbReference type="ARBA" id="ARBA00023065"/>
    </source>
</evidence>
<keyword evidence="8" id="KW-0406">Ion transport</keyword>
<dbReference type="Proteomes" id="UP000887575">
    <property type="component" value="Unassembled WGS sequence"/>
</dbReference>
<evidence type="ECO:0000313" key="17">
    <source>
        <dbReference type="WBParaSite" id="MBELARI_LOCUS640"/>
    </source>
</evidence>
<comment type="subcellular location">
    <subcellularLocation>
        <location evidence="1">Membrane</location>
        <topology evidence="1">Multi-pass membrane protein</topology>
    </subcellularLocation>
</comment>
<feature type="transmembrane region" description="Helical" evidence="14">
    <location>
        <begin position="630"/>
        <end position="649"/>
    </location>
</feature>
<dbReference type="PANTHER" id="PTHR47143">
    <property type="entry name" value="TRANSIENT RECEPTOR POTENTIAL CATION CHANNEL PROTEIN PAINLESS"/>
    <property type="match status" value="1"/>
</dbReference>
<feature type="transmembrane region" description="Helical" evidence="14">
    <location>
        <begin position="594"/>
        <end position="618"/>
    </location>
</feature>
<feature type="repeat" description="ANK" evidence="12">
    <location>
        <begin position="309"/>
        <end position="341"/>
    </location>
</feature>
<evidence type="ECO:0000256" key="2">
    <source>
        <dbReference type="ARBA" id="ARBA00022448"/>
    </source>
</evidence>
<feature type="domain" description="Polycystin cation channel PKD1/PKD2" evidence="15">
    <location>
        <begin position="631"/>
        <end position="762"/>
    </location>
</feature>
<dbReference type="SMART" id="SM00248">
    <property type="entry name" value="ANK"/>
    <property type="match status" value="6"/>
</dbReference>
<proteinExistence type="predicted"/>
<sequence>MEPLVPPPVQPQAQLIPAGPPATPPHLVPEPDVPTQRSKPLKDGLLSTVLLRNPFEKEIIEWLDCPLYEYALWTEPQKEWNEIVMDSLSTVIDPSSTVMDWFSPVPGETPLVFVLRRGFTDALKDMLKHAQYEDVKFFPNQPDTAANNRTSEMQKPVNAKKQQIFKSSPWLLHQAVELNNNKAVEWLIDFGYFPDKEDELEGSNCTPLHLAAERNNPKITTELLKVKYLLDNMATTLIDKTDEKQNTALHLAAANGHAGVCDELKAIADLTRRNVDGSTAFELAILENQPECAKVFCGKCLLDATVFDSGMRPLHLAVQYGYEKILQVFFLEKVDLKTETKENPPRNALEVALDFNQIKIASWLLCRDLEVWKFFLKPKLDANVGLFAWRQCAVSGYDKVPTTWNFEFIDDPFFNVKQLEYLEERPQTVEPDRKSTHSRHPLKIMADSKKEETKNLLMHPLVRQYINIRSKETKLTEQIEQELLVFVIFLLSYSFIFMISDRWHQEKEEQLVNSMDFGEYKFRIFERKNSTKSNCVFHFQSTKFFCGAWYEQLIRFMLIVYVVISASSSGYLLGQEIRQLWQFRWDYVGWENGIQLSICVTSLLTIAWKCVDILLWFGIDWPSASTFQPFWIISAFTIVLSWGNLLYLLRKRKEFGLFVLMFKNVAAKSLEQTWIFVLFLLAFSFSFSLLLQDKEEFSHIHWSFFKTLAMGTGEINYSEIFHGESEEKMPWLRYFAFYLYILFVVVIVVLMMNLLTALAIDEIEKIQTSAVQMKIRLEIYAILQCLRFLKSEKLRELSIEYPVPPSPSASSSNHSQPDSYNIANNPKQKLLEKLTQPSGIDEIALANLHILEEIRDQLKPIEPKLPKDEHEAKKGQGSIKLNEAETAKDEIQEMISRILDVIANQKKPMFETKLQHLDPEQHQPNNTNPIIVPEADESLEIPPGEDLGSIQEIRPEGSSAAGNLDSYVCQCTATTDGSPSIVSETSELN</sequence>
<accession>A0AAF3FHU5</accession>
<dbReference type="InterPro" id="IPR052076">
    <property type="entry name" value="TRP_cation_channel"/>
</dbReference>
<dbReference type="PROSITE" id="PS50088">
    <property type="entry name" value="ANK_REPEAT"/>
    <property type="match status" value="1"/>
</dbReference>
<evidence type="ECO:0000256" key="6">
    <source>
        <dbReference type="ARBA" id="ARBA00022989"/>
    </source>
</evidence>
<keyword evidence="6 14" id="KW-1133">Transmembrane helix</keyword>
<evidence type="ECO:0000256" key="3">
    <source>
        <dbReference type="ARBA" id="ARBA00022606"/>
    </source>
</evidence>
<organism evidence="16 17">
    <name type="scientific">Mesorhabditis belari</name>
    <dbReference type="NCBI Taxonomy" id="2138241"/>
    <lineage>
        <taxon>Eukaryota</taxon>
        <taxon>Metazoa</taxon>
        <taxon>Ecdysozoa</taxon>
        <taxon>Nematoda</taxon>
        <taxon>Chromadorea</taxon>
        <taxon>Rhabditida</taxon>
        <taxon>Rhabditina</taxon>
        <taxon>Rhabditomorpha</taxon>
        <taxon>Rhabditoidea</taxon>
        <taxon>Rhabditidae</taxon>
        <taxon>Mesorhabditinae</taxon>
        <taxon>Mesorhabditis</taxon>
    </lineage>
</organism>
<evidence type="ECO:0000256" key="7">
    <source>
        <dbReference type="ARBA" id="ARBA00023043"/>
    </source>
</evidence>
<feature type="region of interest" description="Disordered" evidence="13">
    <location>
        <begin position="1"/>
        <end position="39"/>
    </location>
</feature>
<dbReference type="InterPro" id="IPR036770">
    <property type="entry name" value="Ankyrin_rpt-contain_sf"/>
</dbReference>
<keyword evidence="4 14" id="KW-0812">Transmembrane</keyword>
<feature type="compositionally biased region" description="Pro residues" evidence="13">
    <location>
        <begin position="1"/>
        <end position="10"/>
    </location>
</feature>
<keyword evidence="3" id="KW-0716">Sensory transduction</keyword>
<keyword evidence="7 12" id="KW-0040">ANK repeat</keyword>
<dbReference type="InterPro" id="IPR002110">
    <property type="entry name" value="Ankyrin_rpt"/>
</dbReference>
<evidence type="ECO:0000256" key="9">
    <source>
        <dbReference type="ARBA" id="ARBA00023136"/>
    </source>
</evidence>
<keyword evidence="16" id="KW-1185">Reference proteome</keyword>
<dbReference type="GO" id="GO:1902495">
    <property type="term" value="C:transmembrane transporter complex"/>
    <property type="evidence" value="ECO:0007669"/>
    <property type="project" value="TreeGrafter"/>
</dbReference>
<evidence type="ECO:0000256" key="13">
    <source>
        <dbReference type="SAM" id="MobiDB-lite"/>
    </source>
</evidence>